<feature type="domain" description="Glycosyltransferase 2-like" evidence="4">
    <location>
        <begin position="11"/>
        <end position="139"/>
    </location>
</feature>
<evidence type="ECO:0000256" key="1">
    <source>
        <dbReference type="ARBA" id="ARBA00022676"/>
    </source>
</evidence>
<feature type="transmembrane region" description="Helical" evidence="3">
    <location>
        <begin position="373"/>
        <end position="395"/>
    </location>
</feature>
<dbReference type="Proteomes" id="UP000462362">
    <property type="component" value="Unassembled WGS sequence"/>
</dbReference>
<evidence type="ECO:0000259" key="4">
    <source>
        <dbReference type="Pfam" id="PF00535"/>
    </source>
</evidence>
<evidence type="ECO:0000313" key="5">
    <source>
        <dbReference type="EMBL" id="MTU43914.1"/>
    </source>
</evidence>
<protein>
    <submittedName>
        <fullName evidence="5">Glycosyltransferase</fullName>
    </submittedName>
</protein>
<dbReference type="Pfam" id="PF00535">
    <property type="entry name" value="Glycos_transf_2"/>
    <property type="match status" value="1"/>
</dbReference>
<dbReference type="PANTHER" id="PTHR22916:SF51">
    <property type="entry name" value="GLYCOSYLTRANSFERASE EPSH-RELATED"/>
    <property type="match status" value="1"/>
</dbReference>
<dbReference type="PANTHER" id="PTHR22916">
    <property type="entry name" value="GLYCOSYLTRANSFERASE"/>
    <property type="match status" value="1"/>
</dbReference>
<sequence length="413" mass="47645">MPNIFLKPAVSVIVPVYRVDKYLTECLESIVNQTLTNIEIIIVDEGDDDRCRKIIDYYQSIDCRIVAPHKKNGGYGASCNLGISMAKGEFIAIVESDDVLAPNMYEELYDLAIETGADVVKGPYYEYFSNGTLRDCSYRRKLKTSVPQKKCFSAVDYGEILEIHASLWAAIYRTSYMREKNIRFIQAKGGAYVDVGFRIDTLTNTNKIVWYDKPFYLYRVDAEGSTTNNFRLAPMIKRWSEVHQAHKDQQFNEYFYPFLIKDEYLNTIGWLKNIKCSEEEIREISTNLQKLPIETIKKSPVLTGNQKNEIFACRKDPEGFLIKMNRYRRLKRAYADFDKFINFFGSQSVRYSFFCLAVIFLLASLNISEEGGFITSLTGIILGLVFIFSLCARVVQKLLSRAKEKIVNVYFQN</sequence>
<keyword evidence="3" id="KW-0812">Transmembrane</keyword>
<evidence type="ECO:0000256" key="3">
    <source>
        <dbReference type="SAM" id="Phobius"/>
    </source>
</evidence>
<organism evidence="5 6">
    <name type="scientific">Parasutterella excrementihominis</name>
    <dbReference type="NCBI Taxonomy" id="487175"/>
    <lineage>
        <taxon>Bacteria</taxon>
        <taxon>Pseudomonadati</taxon>
        <taxon>Pseudomonadota</taxon>
        <taxon>Betaproteobacteria</taxon>
        <taxon>Burkholderiales</taxon>
        <taxon>Sutterellaceae</taxon>
        <taxon>Parasutterella</taxon>
    </lineage>
</organism>
<dbReference type="EMBL" id="WNCL01000035">
    <property type="protein sequence ID" value="MTU43914.1"/>
    <property type="molecule type" value="Genomic_DNA"/>
</dbReference>
<proteinExistence type="predicted"/>
<keyword evidence="3" id="KW-1133">Transmembrane helix</keyword>
<dbReference type="CDD" id="cd00761">
    <property type="entry name" value="Glyco_tranf_GTA_type"/>
    <property type="match status" value="1"/>
</dbReference>
<comment type="caution">
    <text evidence="5">The sequence shown here is derived from an EMBL/GenBank/DDBJ whole genome shotgun (WGS) entry which is preliminary data.</text>
</comment>
<dbReference type="AlphaFoldDB" id="A0A844LIF2"/>
<keyword evidence="2 5" id="KW-0808">Transferase</keyword>
<evidence type="ECO:0000313" key="6">
    <source>
        <dbReference type="Proteomes" id="UP000462362"/>
    </source>
</evidence>
<gene>
    <name evidence="5" type="ORF">GMD42_09880</name>
</gene>
<dbReference type="SUPFAM" id="SSF53448">
    <property type="entry name" value="Nucleotide-diphospho-sugar transferases"/>
    <property type="match status" value="1"/>
</dbReference>
<dbReference type="GO" id="GO:0016758">
    <property type="term" value="F:hexosyltransferase activity"/>
    <property type="evidence" value="ECO:0007669"/>
    <property type="project" value="UniProtKB-ARBA"/>
</dbReference>
<dbReference type="RefSeq" id="WP_151850393.1">
    <property type="nucleotide sequence ID" value="NZ_JBGKON010000004.1"/>
</dbReference>
<keyword evidence="3" id="KW-0472">Membrane</keyword>
<feature type="transmembrane region" description="Helical" evidence="3">
    <location>
        <begin position="349"/>
        <end position="367"/>
    </location>
</feature>
<evidence type="ECO:0000256" key="2">
    <source>
        <dbReference type="ARBA" id="ARBA00022679"/>
    </source>
</evidence>
<dbReference type="InterPro" id="IPR029044">
    <property type="entry name" value="Nucleotide-diphossugar_trans"/>
</dbReference>
<dbReference type="Gene3D" id="3.90.550.10">
    <property type="entry name" value="Spore Coat Polysaccharide Biosynthesis Protein SpsA, Chain A"/>
    <property type="match status" value="1"/>
</dbReference>
<reference evidence="5 6" key="1">
    <citation type="journal article" date="2019" name="Nat. Med.">
        <title>A library of human gut bacterial isolates paired with longitudinal multiomics data enables mechanistic microbiome research.</title>
        <authorList>
            <person name="Poyet M."/>
            <person name="Groussin M."/>
            <person name="Gibbons S.M."/>
            <person name="Avila-Pacheco J."/>
            <person name="Jiang X."/>
            <person name="Kearney S.M."/>
            <person name="Perrotta A.R."/>
            <person name="Berdy B."/>
            <person name="Zhao S."/>
            <person name="Lieberman T.D."/>
            <person name="Swanson P.K."/>
            <person name="Smith M."/>
            <person name="Roesemann S."/>
            <person name="Alexander J.E."/>
            <person name="Rich S.A."/>
            <person name="Livny J."/>
            <person name="Vlamakis H."/>
            <person name="Clish C."/>
            <person name="Bullock K."/>
            <person name="Deik A."/>
            <person name="Scott J."/>
            <person name="Pierce K.A."/>
            <person name="Xavier R.J."/>
            <person name="Alm E.J."/>
        </authorList>
    </citation>
    <scope>NUCLEOTIDE SEQUENCE [LARGE SCALE GENOMIC DNA]</scope>
    <source>
        <strain evidence="5 6">BIOML-A2</strain>
    </source>
</reference>
<keyword evidence="1" id="KW-0328">Glycosyltransferase</keyword>
<accession>A0A844LIF2</accession>
<dbReference type="InterPro" id="IPR001173">
    <property type="entry name" value="Glyco_trans_2-like"/>
</dbReference>
<name>A0A844LIF2_9BURK</name>